<comment type="subcellular location">
    <subcellularLocation>
        <location evidence="1 11">Endoplasmic reticulum membrane</location>
        <topology evidence="1 11">Multi-pass membrane protein</topology>
    </subcellularLocation>
</comment>
<keyword evidence="5 11" id="KW-0812">Transmembrane</keyword>
<evidence type="ECO:0000256" key="12">
    <source>
        <dbReference type="SAM" id="MobiDB-lite"/>
    </source>
</evidence>
<proteinExistence type="inferred from homology"/>
<keyword evidence="3" id="KW-0444">Lipid biosynthesis</keyword>
<comment type="caution">
    <text evidence="11">Lacks conserved residue(s) required for the propagation of feature annotation.</text>
</comment>
<protein>
    <recommendedName>
        <fullName evidence="11">Acyltransferase</fullName>
        <ecNumber evidence="11">2.3.1.-</ecNumber>
    </recommendedName>
</protein>
<dbReference type="GO" id="GO:0005789">
    <property type="term" value="C:endoplasmic reticulum membrane"/>
    <property type="evidence" value="ECO:0007669"/>
    <property type="project" value="UniProtKB-SubCell"/>
</dbReference>
<gene>
    <name evidence="13" type="ORF">FOZ62_000109</name>
</gene>
<feature type="transmembrane region" description="Helical" evidence="11">
    <location>
        <begin position="44"/>
        <end position="77"/>
    </location>
</feature>
<evidence type="ECO:0000256" key="2">
    <source>
        <dbReference type="ARBA" id="ARBA00005420"/>
    </source>
</evidence>
<keyword evidence="6 11" id="KW-0256">Endoplasmic reticulum</keyword>
<dbReference type="PANTHER" id="PTHR12317">
    <property type="entry name" value="DIACYLGLYCEROL O-ACYLTRANSFERASE"/>
    <property type="match status" value="1"/>
</dbReference>
<keyword evidence="4 11" id="KW-0808">Transferase</keyword>
<evidence type="ECO:0000256" key="6">
    <source>
        <dbReference type="ARBA" id="ARBA00022824"/>
    </source>
</evidence>
<evidence type="ECO:0000313" key="13">
    <source>
        <dbReference type="EMBL" id="KAF4727018.1"/>
    </source>
</evidence>
<evidence type="ECO:0000256" key="8">
    <source>
        <dbReference type="ARBA" id="ARBA00023098"/>
    </source>
</evidence>
<dbReference type="EMBL" id="JABANM010017887">
    <property type="protein sequence ID" value="KAF4727018.1"/>
    <property type="molecule type" value="Genomic_DNA"/>
</dbReference>
<keyword evidence="8" id="KW-0443">Lipid metabolism</keyword>
<keyword evidence="9 11" id="KW-0472">Membrane</keyword>
<evidence type="ECO:0000256" key="5">
    <source>
        <dbReference type="ARBA" id="ARBA00022692"/>
    </source>
</evidence>
<evidence type="ECO:0000256" key="7">
    <source>
        <dbReference type="ARBA" id="ARBA00022989"/>
    </source>
</evidence>
<dbReference type="EC" id="2.3.1.-" evidence="11"/>
<dbReference type="Proteomes" id="UP000574390">
    <property type="component" value="Unassembled WGS sequence"/>
</dbReference>
<keyword evidence="10" id="KW-0012">Acyltransferase</keyword>
<evidence type="ECO:0000313" key="14">
    <source>
        <dbReference type="Proteomes" id="UP000574390"/>
    </source>
</evidence>
<evidence type="ECO:0000256" key="9">
    <source>
        <dbReference type="ARBA" id="ARBA00023136"/>
    </source>
</evidence>
<comment type="caution">
    <text evidence="13">The sequence shown here is derived from an EMBL/GenBank/DDBJ whole genome shotgun (WGS) entry which is preliminary data.</text>
</comment>
<evidence type="ECO:0000256" key="4">
    <source>
        <dbReference type="ARBA" id="ARBA00022679"/>
    </source>
</evidence>
<dbReference type="PANTHER" id="PTHR12317:SF76">
    <property type="entry name" value="ACYLTRANSFERASE"/>
    <property type="match status" value="1"/>
</dbReference>
<evidence type="ECO:0000256" key="10">
    <source>
        <dbReference type="ARBA" id="ARBA00023315"/>
    </source>
</evidence>
<evidence type="ECO:0000256" key="3">
    <source>
        <dbReference type="ARBA" id="ARBA00022516"/>
    </source>
</evidence>
<dbReference type="InterPro" id="IPR007130">
    <property type="entry name" value="DAGAT"/>
</dbReference>
<name>A0A7J6S246_PEROL</name>
<reference evidence="13 14" key="1">
    <citation type="submission" date="2020-04" db="EMBL/GenBank/DDBJ databases">
        <title>Perkinsus olseni comparative genomics.</title>
        <authorList>
            <person name="Bogema D.R."/>
        </authorList>
    </citation>
    <scope>NUCLEOTIDE SEQUENCE [LARGE SCALE GENOMIC DNA]</scope>
    <source>
        <strain evidence="13">ATCC PRA-205</strain>
    </source>
</reference>
<evidence type="ECO:0000256" key="11">
    <source>
        <dbReference type="RuleBase" id="RU367023"/>
    </source>
</evidence>
<dbReference type="GO" id="GO:0019432">
    <property type="term" value="P:triglyceride biosynthetic process"/>
    <property type="evidence" value="ECO:0007669"/>
    <property type="project" value="TreeGrafter"/>
</dbReference>
<feature type="region of interest" description="Disordered" evidence="12">
    <location>
        <begin position="1"/>
        <end position="33"/>
    </location>
</feature>
<comment type="similarity">
    <text evidence="2 11">Belongs to the diacylglycerol acyltransferase family.</text>
</comment>
<evidence type="ECO:0000256" key="1">
    <source>
        <dbReference type="ARBA" id="ARBA00004477"/>
    </source>
</evidence>
<dbReference type="GO" id="GO:0004144">
    <property type="term" value="F:diacylglycerol O-acyltransferase activity"/>
    <property type="evidence" value="ECO:0007669"/>
    <property type="project" value="TreeGrafter"/>
</dbReference>
<dbReference type="Pfam" id="PF03982">
    <property type="entry name" value="DAGAT"/>
    <property type="match status" value="1"/>
</dbReference>
<organism evidence="13 14">
    <name type="scientific">Perkinsus olseni</name>
    <name type="common">Perkinsus atlanticus</name>
    <dbReference type="NCBI Taxonomy" id="32597"/>
    <lineage>
        <taxon>Eukaryota</taxon>
        <taxon>Sar</taxon>
        <taxon>Alveolata</taxon>
        <taxon>Perkinsozoa</taxon>
        <taxon>Perkinsea</taxon>
        <taxon>Perkinsida</taxon>
        <taxon>Perkinsidae</taxon>
        <taxon>Perkinsus</taxon>
    </lineage>
</organism>
<keyword evidence="7 11" id="KW-1133">Transmembrane helix</keyword>
<sequence length="330" mass="37860">MANLCHPEVRNGSQSSEEIPKHANHAKSQDTQMNPPQDFKRQLLLALALFLLPTAVVGVNCRSAFSGLVLSYLVYFFDGSEYKPWSKFWPAFYKLFRWSHTRNLHSFATNVQTVFVNKGTLVKHPKVIYSLHPHGVMSMCHPQAFFSVPHETCKLAASVCFKVPLMREAYLWSGMIDAGRPTCMKALEHGFSLTIVVGGTREQLIPYSPTHDTALCKSRKGFIKLARDAGRIPIVPCYSFGESIAYETSDFLLPFRRWLQRRIGVGWAIAKTWRPRRLKDFVLVVGTPIEWEEEDTVETIHRKYVTAVKDLFYEHRGDYVEYADRELLIK</sequence>
<accession>A0A7J6S246</accession>
<dbReference type="AlphaFoldDB" id="A0A7J6S246"/>